<reference evidence="7" key="2">
    <citation type="submission" date="2025-04" db="UniProtKB">
        <authorList>
            <consortium name="RefSeq"/>
        </authorList>
    </citation>
    <scope>IDENTIFICATION</scope>
    <source>
        <tissue evidence="7 8">Leaves</tissue>
    </source>
</reference>
<accession>A0A6P6WXR8</accession>
<evidence type="ECO:0000313" key="6">
    <source>
        <dbReference type="Proteomes" id="UP001652660"/>
    </source>
</evidence>
<sequence>MAEGFVQPNNEESAITTADATDQYLDELATRGFVDVNEAEVPNSRRFKSCRLHGMMLDLCLHKAKQEIFSEVIRSCQRNEINKSSTPFGNIRRLSMNVGGGYQSEDVMAVLLKNADMHLGYLRSLLLLKLPRRLEFVEFSKSINLKLFLLLRVLRFDGFDLRESKCVGEVGKLTSLQYLSFRGCRLNNLPLSLGELLNLQTLDLRVVIDRMVTIPNIIWKLKRLRHLYLPSKFNDREDDKLNSLVNLEMLENFDTSACSITDLLFLTSLRNLAASVKGNAKSLQGIIKRINMNQNCLCQTSIRVRCFNAFTAEERDLSISQLLDCPSPHTLQIKGCRYE</sequence>
<dbReference type="InterPro" id="IPR032675">
    <property type="entry name" value="LRR_dom_sf"/>
</dbReference>
<evidence type="ECO:0000259" key="4">
    <source>
        <dbReference type="Pfam" id="PF23559"/>
    </source>
</evidence>
<evidence type="ECO:0000313" key="8">
    <source>
        <dbReference type="RefSeq" id="XP_071939386.1"/>
    </source>
</evidence>
<evidence type="ECO:0000256" key="1">
    <source>
        <dbReference type="ARBA" id="ARBA00022737"/>
    </source>
</evidence>
<protein>
    <submittedName>
        <fullName evidence="7 8">Disease resistance protein At1g59780</fullName>
    </submittedName>
</protein>
<dbReference type="InterPro" id="IPR058922">
    <property type="entry name" value="WHD_DRP"/>
</dbReference>
<evidence type="ECO:0000256" key="3">
    <source>
        <dbReference type="ARBA" id="ARBA00022840"/>
    </source>
</evidence>
<dbReference type="Gene3D" id="3.80.10.10">
    <property type="entry name" value="Ribonuclease Inhibitor"/>
    <property type="match status" value="1"/>
</dbReference>
<dbReference type="OrthoDB" id="954254at2759"/>
<keyword evidence="6" id="KW-1185">Reference proteome</keyword>
<evidence type="ECO:0000256" key="2">
    <source>
        <dbReference type="ARBA" id="ARBA00022741"/>
    </source>
</evidence>
<dbReference type="InterPro" id="IPR044974">
    <property type="entry name" value="Disease_R_plants"/>
</dbReference>
<proteinExistence type="predicted"/>
<dbReference type="SUPFAM" id="SSF52058">
    <property type="entry name" value="L domain-like"/>
    <property type="match status" value="1"/>
</dbReference>
<dbReference type="GO" id="GO:0098542">
    <property type="term" value="P:defense response to other organism"/>
    <property type="evidence" value="ECO:0007669"/>
    <property type="project" value="TreeGrafter"/>
</dbReference>
<dbReference type="Pfam" id="PF23598">
    <property type="entry name" value="LRR_14"/>
    <property type="match status" value="1"/>
</dbReference>
<dbReference type="AlphaFoldDB" id="A0A6P6WXR8"/>
<gene>
    <name evidence="7" type="primary">LOC113735420</name>
    <name evidence="8" type="synonym">LOC140038184</name>
</gene>
<keyword evidence="1" id="KW-0677">Repeat</keyword>
<reference evidence="6" key="1">
    <citation type="journal article" date="2025" name="Foods">
        <title>Unveiling the Microbial Signatures of Arabica Coffee Cherries: Insights into Ripeness Specific Diversity, Functional Traits, and Implications for Quality and Safety.</title>
        <authorList>
            <consortium name="RefSeq"/>
            <person name="Tenea G.N."/>
            <person name="Cifuentes V."/>
            <person name="Reyes P."/>
            <person name="Cevallos-Vallejos M."/>
        </authorList>
    </citation>
    <scope>NUCLEOTIDE SEQUENCE [LARGE SCALE GENOMIC DNA]</scope>
</reference>
<feature type="domain" description="Disease resistance R13L4/SHOC-2-like LRR" evidence="5">
    <location>
        <begin position="143"/>
        <end position="284"/>
    </location>
</feature>
<keyword evidence="2" id="KW-0547">Nucleotide-binding</keyword>
<dbReference type="RefSeq" id="XP_027118232.1">
    <property type="nucleotide sequence ID" value="XM_027262431.1"/>
</dbReference>
<evidence type="ECO:0000259" key="5">
    <source>
        <dbReference type="Pfam" id="PF23598"/>
    </source>
</evidence>
<feature type="domain" description="Disease resistance protein winged helix" evidence="4">
    <location>
        <begin position="1"/>
        <end position="60"/>
    </location>
</feature>
<dbReference type="PANTHER" id="PTHR23155:SF1185">
    <property type="entry name" value="DISEASE RESISTANCE RPP8-LIKE PROTEIN 3-RELATED"/>
    <property type="match status" value="1"/>
</dbReference>
<dbReference type="Pfam" id="PF23559">
    <property type="entry name" value="WHD_DRP"/>
    <property type="match status" value="1"/>
</dbReference>
<keyword evidence="3" id="KW-0067">ATP-binding</keyword>
<dbReference type="RefSeq" id="XP_071939386.1">
    <property type="nucleotide sequence ID" value="XM_072083285.1"/>
</dbReference>
<dbReference type="PANTHER" id="PTHR23155">
    <property type="entry name" value="DISEASE RESISTANCE PROTEIN RP"/>
    <property type="match status" value="1"/>
</dbReference>
<dbReference type="InterPro" id="IPR055414">
    <property type="entry name" value="LRR_R13L4/SHOC2-like"/>
</dbReference>
<dbReference type="GeneID" id="113735420"/>
<evidence type="ECO:0000313" key="7">
    <source>
        <dbReference type="RefSeq" id="XP_027118232.1"/>
    </source>
</evidence>
<organism evidence="6 7">
    <name type="scientific">Coffea arabica</name>
    <name type="common">Arabian coffee</name>
    <dbReference type="NCBI Taxonomy" id="13443"/>
    <lineage>
        <taxon>Eukaryota</taxon>
        <taxon>Viridiplantae</taxon>
        <taxon>Streptophyta</taxon>
        <taxon>Embryophyta</taxon>
        <taxon>Tracheophyta</taxon>
        <taxon>Spermatophyta</taxon>
        <taxon>Magnoliopsida</taxon>
        <taxon>eudicotyledons</taxon>
        <taxon>Gunneridae</taxon>
        <taxon>Pentapetalae</taxon>
        <taxon>asterids</taxon>
        <taxon>lamiids</taxon>
        <taxon>Gentianales</taxon>
        <taxon>Rubiaceae</taxon>
        <taxon>Ixoroideae</taxon>
        <taxon>Gardenieae complex</taxon>
        <taxon>Bertiereae - Coffeeae clade</taxon>
        <taxon>Coffeeae</taxon>
        <taxon>Coffea</taxon>
    </lineage>
</organism>
<name>A0A6P6WXR8_COFAR</name>
<dbReference type="Proteomes" id="UP001652660">
    <property type="component" value="Chromosome 3c"/>
</dbReference>